<comment type="caution">
    <text evidence="1">The sequence shown here is derived from an EMBL/GenBank/DDBJ whole genome shotgun (WGS) entry which is preliminary data.</text>
</comment>
<keyword evidence="2" id="KW-1185">Reference proteome</keyword>
<dbReference type="OrthoDB" id="6309052at2"/>
<dbReference type="Proteomes" id="UP000273252">
    <property type="component" value="Unassembled WGS sequence"/>
</dbReference>
<dbReference type="RefSeq" id="WP_120030198.1">
    <property type="nucleotide sequence ID" value="NZ_QVMU01000004.1"/>
</dbReference>
<dbReference type="EMBL" id="QVMU01000004">
    <property type="protein sequence ID" value="RJX72874.1"/>
    <property type="molecule type" value="Genomic_DNA"/>
</dbReference>
<name>A0A3A6QVF0_9VIBR</name>
<organism evidence="1 2">
    <name type="scientific">Vibrio sinensis</name>
    <dbReference type="NCBI Taxonomy" id="2302434"/>
    <lineage>
        <taxon>Bacteria</taxon>
        <taxon>Pseudomonadati</taxon>
        <taxon>Pseudomonadota</taxon>
        <taxon>Gammaproteobacteria</taxon>
        <taxon>Vibrionales</taxon>
        <taxon>Vibrionaceae</taxon>
        <taxon>Vibrio</taxon>
    </lineage>
</organism>
<dbReference type="AlphaFoldDB" id="A0A3A6QVF0"/>
<accession>A0A3A6QVF0</accession>
<protein>
    <submittedName>
        <fullName evidence="1">Uncharacterized protein</fullName>
    </submittedName>
</protein>
<sequence>MKKPVKKSGKKFSKKMNKGEFEEKFAHMVAEYNKAKEELESMTPGTDEFIKQQKQCDMLFASAERFVNKQ</sequence>
<evidence type="ECO:0000313" key="1">
    <source>
        <dbReference type="EMBL" id="RJX72874.1"/>
    </source>
</evidence>
<proteinExistence type="predicted"/>
<gene>
    <name evidence="1" type="ORF">DZ860_06860</name>
</gene>
<evidence type="ECO:0000313" key="2">
    <source>
        <dbReference type="Proteomes" id="UP000273252"/>
    </source>
</evidence>
<reference evidence="1 2" key="1">
    <citation type="submission" date="2018-08" db="EMBL/GenBank/DDBJ databases">
        <title>Vibrio isolated from the Eastern China Marginal Seas.</title>
        <authorList>
            <person name="Li Y."/>
        </authorList>
    </citation>
    <scope>NUCLEOTIDE SEQUENCE [LARGE SCALE GENOMIC DNA]</scope>
    <source>
        <strain evidence="1 2">BEI233</strain>
    </source>
</reference>